<reference evidence="1" key="2">
    <citation type="submission" date="2019-09" db="EMBL/GenBank/DDBJ databases">
        <authorList>
            <consortium name="NCBI Pathogen Detection Project"/>
        </authorList>
    </citation>
    <scope>NUCLEOTIDE SEQUENCE</scope>
    <source>
        <strain evidence="1">CL18-200174</strain>
    </source>
</reference>
<sequence>MKPGQSHKARCRGQINRYKANDLADLQQFLSAYFLLVLMINKNDKTMTLVIQVHGQIEIN</sequence>
<proteinExistence type="predicted"/>
<protein>
    <submittedName>
        <fullName evidence="1">Uncharacterized protein</fullName>
    </submittedName>
</protein>
<accession>A0A4T1G773</accession>
<name>A0A4T1G773_LEGPN</name>
<comment type="caution">
    <text evidence="1">The sequence shown here is derived from an EMBL/GenBank/DDBJ whole genome shotgun (WGS) entry which is preliminary data.</text>
</comment>
<evidence type="ECO:0000313" key="2">
    <source>
        <dbReference type="Proteomes" id="UP000863577"/>
    </source>
</evidence>
<dbReference type="EMBL" id="DACWOD010000024">
    <property type="protein sequence ID" value="HAU2398010.1"/>
    <property type="molecule type" value="Genomic_DNA"/>
</dbReference>
<dbReference type="Proteomes" id="UP000863577">
    <property type="component" value="Unassembled WGS sequence"/>
</dbReference>
<reference evidence="1" key="1">
    <citation type="journal article" date="2018" name="Genome Biol.">
        <title>SKESA: strategic k-mer extension for scrupulous assemblies.</title>
        <authorList>
            <person name="Souvorov A."/>
            <person name="Agarwala R."/>
            <person name="Lipman D.J."/>
        </authorList>
    </citation>
    <scope>NUCLEOTIDE SEQUENCE</scope>
    <source>
        <strain evidence="1">CL18-200174</strain>
    </source>
</reference>
<dbReference type="AlphaFoldDB" id="A0A4T1G773"/>
<evidence type="ECO:0000313" key="1">
    <source>
        <dbReference type="EMBL" id="HAU2398010.1"/>
    </source>
</evidence>
<organism evidence="1 2">
    <name type="scientific">Legionella pneumophila</name>
    <dbReference type="NCBI Taxonomy" id="446"/>
    <lineage>
        <taxon>Bacteria</taxon>
        <taxon>Pseudomonadati</taxon>
        <taxon>Pseudomonadota</taxon>
        <taxon>Gammaproteobacteria</taxon>
        <taxon>Legionellales</taxon>
        <taxon>Legionellaceae</taxon>
        <taxon>Legionella</taxon>
    </lineage>
</organism>
<gene>
    <name evidence="1" type="ORF">JBK99_17010</name>
</gene>